<keyword evidence="1" id="KW-0732">Signal</keyword>
<keyword evidence="3" id="KW-1185">Reference proteome</keyword>
<feature type="signal peptide" evidence="1">
    <location>
        <begin position="1"/>
        <end position="20"/>
    </location>
</feature>
<protein>
    <recommendedName>
        <fullName evidence="4">Outer membrane protein beta-barrel domain-containing protein</fullName>
    </recommendedName>
</protein>
<feature type="chain" id="PRO_5015175845" description="Outer membrane protein beta-barrel domain-containing protein" evidence="1">
    <location>
        <begin position="21"/>
        <end position="180"/>
    </location>
</feature>
<gene>
    <name evidence="2" type="ORF">SAMN02745150_01089</name>
</gene>
<reference evidence="3" key="1">
    <citation type="submission" date="2016-10" db="EMBL/GenBank/DDBJ databases">
        <authorList>
            <person name="Varghese N."/>
            <person name="Submissions S."/>
        </authorList>
    </citation>
    <scope>NUCLEOTIDE SEQUENCE [LARGE SCALE GENOMIC DNA]</scope>
    <source>
        <strain evidence="3">ATCC 43811</strain>
    </source>
</reference>
<evidence type="ECO:0000256" key="1">
    <source>
        <dbReference type="SAM" id="SignalP"/>
    </source>
</evidence>
<dbReference type="RefSeq" id="WP_092319422.1">
    <property type="nucleotide sequence ID" value="NZ_FOKY01000012.1"/>
</dbReference>
<evidence type="ECO:0008006" key="4">
    <source>
        <dbReference type="Google" id="ProtNLM"/>
    </source>
</evidence>
<name>A0A1I1EFK9_BREAD</name>
<evidence type="ECO:0000313" key="3">
    <source>
        <dbReference type="Proteomes" id="UP000240042"/>
    </source>
</evidence>
<evidence type="ECO:0000313" key="2">
    <source>
        <dbReference type="EMBL" id="SFB85817.1"/>
    </source>
</evidence>
<accession>A0A1I1EFK9</accession>
<dbReference type="EMBL" id="FOKY01000012">
    <property type="protein sequence ID" value="SFB85817.1"/>
    <property type="molecule type" value="Genomic_DNA"/>
</dbReference>
<sequence>MKKYIIITGFFFLAVNPAFARRPITAISLQGSYQSYSLGNAWASLAGVGLNLEFMIGEKVYFYNSLFADYLMNISSLNRFGSIQAGFMMGFGAVLKDLIGDEKGISIAMNFAPLGIGVDYMAENNNKYVFYRMFFNMPIRFHYNGTRAVQIAPYISLGLHTVNSQYRVLFSGGGSIGFTF</sequence>
<proteinExistence type="predicted"/>
<dbReference type="AlphaFoldDB" id="A0A1I1EFK9"/>
<organism evidence="2 3">
    <name type="scientific">Brevinema andersonii</name>
    <dbReference type="NCBI Taxonomy" id="34097"/>
    <lineage>
        <taxon>Bacteria</taxon>
        <taxon>Pseudomonadati</taxon>
        <taxon>Spirochaetota</taxon>
        <taxon>Spirochaetia</taxon>
        <taxon>Brevinematales</taxon>
        <taxon>Brevinemataceae</taxon>
        <taxon>Brevinema</taxon>
    </lineage>
</organism>
<dbReference type="Proteomes" id="UP000240042">
    <property type="component" value="Unassembled WGS sequence"/>
</dbReference>